<accession>A0A3M9YDS2</accession>
<dbReference type="Proteomes" id="UP000267145">
    <property type="component" value="Unassembled WGS sequence"/>
</dbReference>
<evidence type="ECO:0000313" key="2">
    <source>
        <dbReference type="EMBL" id="RNJ58677.1"/>
    </source>
</evidence>
<feature type="compositionally biased region" description="Basic and acidic residues" evidence="1">
    <location>
        <begin position="187"/>
        <end position="198"/>
    </location>
</feature>
<feature type="region of interest" description="Disordered" evidence="1">
    <location>
        <begin position="1"/>
        <end position="292"/>
    </location>
</feature>
<feature type="compositionally biased region" description="Acidic residues" evidence="1">
    <location>
        <begin position="229"/>
        <end position="245"/>
    </location>
</feature>
<dbReference type="InterPro" id="IPR011051">
    <property type="entry name" value="RmlC_Cupin_sf"/>
</dbReference>
<comment type="caution">
    <text evidence="2">The sequence shown here is derived from an EMBL/GenBank/DDBJ whole genome shotgun (WGS) entry which is preliminary data.</text>
</comment>
<name>A0A3M9YDS2_9PEZI</name>
<feature type="compositionally biased region" description="Acidic residues" evidence="1">
    <location>
        <begin position="74"/>
        <end position="89"/>
    </location>
</feature>
<feature type="compositionally biased region" description="Polar residues" evidence="1">
    <location>
        <begin position="60"/>
        <end position="70"/>
    </location>
</feature>
<dbReference type="STRING" id="1051616.A0A3M9YDS2"/>
<dbReference type="GeneID" id="39608001"/>
<evidence type="ECO:0000313" key="3">
    <source>
        <dbReference type="Proteomes" id="UP000267145"/>
    </source>
</evidence>
<organism evidence="2 3">
    <name type="scientific">Verticillium nonalfalfae</name>
    <dbReference type="NCBI Taxonomy" id="1051616"/>
    <lineage>
        <taxon>Eukaryota</taxon>
        <taxon>Fungi</taxon>
        <taxon>Dikarya</taxon>
        <taxon>Ascomycota</taxon>
        <taxon>Pezizomycotina</taxon>
        <taxon>Sordariomycetes</taxon>
        <taxon>Hypocreomycetidae</taxon>
        <taxon>Glomerellales</taxon>
        <taxon>Plectosphaerellaceae</taxon>
        <taxon>Verticillium</taxon>
    </lineage>
</organism>
<keyword evidence="3" id="KW-1185">Reference proteome</keyword>
<dbReference type="RefSeq" id="XP_028496835.1">
    <property type="nucleotide sequence ID" value="XM_028638484.1"/>
</dbReference>
<sequence length="410" mass="44380">MNDLKAPNFIPPWATSLLGGNRKDVAVPSKEAGSHNDNVRTDSAGVNPKLSGKQGDRTANVYQVDSSEAPNDTDGSDEVDDNNDDDDEDGLRNLPRSLSLETEHTDSDAARPQSSSSRAGEKQPSFQSENRLARAESSAGYESLKPKHSVPRLDRDHSGGADTGFPDRSYLMDEDTAFDETTQFEHSTFEHDTMDQDPRIGAARKQASPILGEHPAESRRSTSRLAAESDPDSQLEQELESEGETTDGPPSAASTTQADSARKMQRLGPTRSRSAHDEGMGSGSSADVDELEMEDWEVAPGRIRDERAPAAENIAFSNSYLTTNQPISISPDVSFNVVVVKPGCTTQWDAVEGRLRVCSVATGKVKVQMDGAKFQLGPNSMWKIRPGSKCLATNRLYTDAALHVTTITEA</sequence>
<dbReference type="SUPFAM" id="SSF51182">
    <property type="entry name" value="RmlC-like cupins"/>
    <property type="match status" value="1"/>
</dbReference>
<gene>
    <name evidence="2" type="ORF">D7B24_004312</name>
</gene>
<reference evidence="2 3" key="1">
    <citation type="submission" date="2018-10" db="EMBL/GenBank/DDBJ databases">
        <title>Genome sequence of Verticillium nonalfalfae VnAa140.</title>
        <authorList>
            <person name="Stajich J.E."/>
            <person name="Kasson M.T."/>
        </authorList>
    </citation>
    <scope>NUCLEOTIDE SEQUENCE [LARGE SCALE GENOMIC DNA]</scope>
    <source>
        <strain evidence="2 3">VnAa140</strain>
    </source>
</reference>
<dbReference type="AlphaFoldDB" id="A0A3M9YDS2"/>
<feature type="compositionally biased region" description="Polar residues" evidence="1">
    <location>
        <begin position="112"/>
        <end position="130"/>
    </location>
</feature>
<proteinExistence type="predicted"/>
<evidence type="ECO:0000256" key="1">
    <source>
        <dbReference type="SAM" id="MobiDB-lite"/>
    </source>
</evidence>
<protein>
    <submittedName>
        <fullName evidence="2">Uncharacterized protein</fullName>
    </submittedName>
</protein>
<dbReference type="EMBL" id="RBVV01000024">
    <property type="protein sequence ID" value="RNJ58677.1"/>
    <property type="molecule type" value="Genomic_DNA"/>
</dbReference>